<evidence type="ECO:0000256" key="2">
    <source>
        <dbReference type="SAM" id="Phobius"/>
    </source>
</evidence>
<feature type="transmembrane region" description="Helical" evidence="2">
    <location>
        <begin position="113"/>
        <end position="133"/>
    </location>
</feature>
<reference evidence="3" key="1">
    <citation type="submission" date="2022-08" db="EMBL/GenBank/DDBJ databases">
        <authorList>
            <person name="Giroux E."/>
            <person name="Giroux E."/>
        </authorList>
    </citation>
    <scope>NUCLEOTIDE SEQUENCE</scope>
    <source>
        <strain evidence="3">H1091258</strain>
    </source>
</reference>
<proteinExistence type="predicted"/>
<feature type="compositionally biased region" description="Polar residues" evidence="1">
    <location>
        <begin position="43"/>
        <end position="56"/>
    </location>
</feature>
<keyword evidence="2" id="KW-0472">Membrane</keyword>
<accession>A0A9W4WB48</accession>
<gene>
    <name evidence="3" type="ORF">CGXH109_LOCUS87416</name>
</gene>
<name>A0A9W4WB48_9PEZI</name>
<evidence type="ECO:0000256" key="1">
    <source>
        <dbReference type="SAM" id="MobiDB-lite"/>
    </source>
</evidence>
<feature type="region of interest" description="Disordered" evidence="1">
    <location>
        <begin position="1"/>
        <end position="81"/>
    </location>
</feature>
<dbReference type="EMBL" id="CAMGZC010000722">
    <property type="protein sequence ID" value="CAI0649602.1"/>
    <property type="molecule type" value="Genomic_DNA"/>
</dbReference>
<protein>
    <submittedName>
        <fullName evidence="3">Uncharacterized protein</fullName>
    </submittedName>
</protein>
<evidence type="ECO:0000313" key="4">
    <source>
        <dbReference type="Proteomes" id="UP001152533"/>
    </source>
</evidence>
<dbReference type="Proteomes" id="UP001152533">
    <property type="component" value="Unassembled WGS sequence"/>
</dbReference>
<organism evidence="3 4">
    <name type="scientific">Colletotrichum noveboracense</name>
    <dbReference type="NCBI Taxonomy" id="2664923"/>
    <lineage>
        <taxon>Eukaryota</taxon>
        <taxon>Fungi</taxon>
        <taxon>Dikarya</taxon>
        <taxon>Ascomycota</taxon>
        <taxon>Pezizomycotina</taxon>
        <taxon>Sordariomycetes</taxon>
        <taxon>Hypocreomycetidae</taxon>
        <taxon>Glomerellales</taxon>
        <taxon>Glomerellaceae</taxon>
        <taxon>Colletotrichum</taxon>
        <taxon>Colletotrichum gloeosporioides species complex</taxon>
    </lineage>
</organism>
<dbReference type="AlphaFoldDB" id="A0A9W4WB48"/>
<keyword evidence="4" id="KW-1185">Reference proteome</keyword>
<sequence>MNAENDNNTVNGGGPDRSSVNAYHMATIEHNESQPPEEPLLGVQNQSLHNSETFSPMTYDEGHQDSDSETTEVSQQRPGSMISLEAIKIKQSTNKRNSSTRTKASLASWWEEILCCGISVVALIALIVVLRAFG</sequence>
<feature type="compositionally biased region" description="Polar residues" evidence="1">
    <location>
        <begin position="1"/>
        <end position="10"/>
    </location>
</feature>
<comment type="caution">
    <text evidence="3">The sequence shown here is derived from an EMBL/GenBank/DDBJ whole genome shotgun (WGS) entry which is preliminary data.</text>
</comment>
<evidence type="ECO:0000313" key="3">
    <source>
        <dbReference type="EMBL" id="CAI0649602.1"/>
    </source>
</evidence>
<keyword evidence="2" id="KW-0812">Transmembrane</keyword>
<keyword evidence="2" id="KW-1133">Transmembrane helix</keyword>